<organism evidence="1 2">
    <name type="scientific">Moraxella lacunata</name>
    <dbReference type="NCBI Taxonomy" id="477"/>
    <lineage>
        <taxon>Bacteria</taxon>
        <taxon>Pseudomonadati</taxon>
        <taxon>Pseudomonadota</taxon>
        <taxon>Gammaproteobacteria</taxon>
        <taxon>Moraxellales</taxon>
        <taxon>Moraxellaceae</taxon>
        <taxon>Moraxella</taxon>
    </lineage>
</organism>
<reference evidence="1 2" key="1">
    <citation type="submission" date="2018-06" db="EMBL/GenBank/DDBJ databases">
        <authorList>
            <consortium name="Pathogen Informatics"/>
            <person name="Doyle S."/>
        </authorList>
    </citation>
    <scope>NUCLEOTIDE SEQUENCE [LARGE SCALE GENOMIC DNA]</scope>
    <source>
        <strain evidence="1 2">NCTC7911</strain>
    </source>
</reference>
<dbReference type="RefSeq" id="WP_181879766.1">
    <property type="nucleotide sequence ID" value="NZ_UGQC01000005.1"/>
</dbReference>
<sequence length="57" mass="6422">MKIFALLAVLTVIMTGCQSAHKLTYPKGRWQTINQAGFIPPSAKIYHYDLPSDDNQK</sequence>
<protein>
    <recommendedName>
        <fullName evidence="3">Lipoprotein</fullName>
    </recommendedName>
</protein>
<evidence type="ECO:0000313" key="1">
    <source>
        <dbReference type="EMBL" id="STZ74927.1"/>
    </source>
</evidence>
<dbReference type="AlphaFoldDB" id="A0A378UC82"/>
<evidence type="ECO:0000313" key="2">
    <source>
        <dbReference type="Proteomes" id="UP000254107"/>
    </source>
</evidence>
<keyword evidence="2" id="KW-1185">Reference proteome</keyword>
<proteinExistence type="predicted"/>
<dbReference type="PROSITE" id="PS51257">
    <property type="entry name" value="PROKAR_LIPOPROTEIN"/>
    <property type="match status" value="1"/>
</dbReference>
<dbReference type="GeneID" id="302271695"/>
<gene>
    <name evidence="1" type="ORF">NCTC7911_03108</name>
</gene>
<dbReference type="EMBL" id="UGQC01000005">
    <property type="protein sequence ID" value="STZ74927.1"/>
    <property type="molecule type" value="Genomic_DNA"/>
</dbReference>
<name>A0A378UC82_MORLA</name>
<evidence type="ECO:0008006" key="3">
    <source>
        <dbReference type="Google" id="ProtNLM"/>
    </source>
</evidence>
<dbReference type="Proteomes" id="UP000254107">
    <property type="component" value="Unassembled WGS sequence"/>
</dbReference>
<accession>A0A378UC82</accession>